<dbReference type="EMBL" id="JAUSSW010000007">
    <property type="protein sequence ID" value="MDQ0103100.1"/>
    <property type="molecule type" value="Genomic_DNA"/>
</dbReference>
<accession>A0ABT9TN41</accession>
<evidence type="ECO:0000313" key="2">
    <source>
        <dbReference type="Proteomes" id="UP001244563"/>
    </source>
</evidence>
<organism evidence="1 2">
    <name type="scientific">Paenarthrobacter nicotinovorans</name>
    <name type="common">Arthrobacter nicotinovorans</name>
    <dbReference type="NCBI Taxonomy" id="29320"/>
    <lineage>
        <taxon>Bacteria</taxon>
        <taxon>Bacillati</taxon>
        <taxon>Actinomycetota</taxon>
        <taxon>Actinomycetes</taxon>
        <taxon>Micrococcales</taxon>
        <taxon>Micrococcaceae</taxon>
        <taxon>Paenarthrobacter</taxon>
    </lineage>
</organism>
<proteinExistence type="predicted"/>
<protein>
    <recommendedName>
        <fullName evidence="3">NIPSNAP domain-containing protein</fullName>
    </recommendedName>
</protein>
<gene>
    <name evidence="1" type="ORF">J2T10_002757</name>
</gene>
<dbReference type="Proteomes" id="UP001244563">
    <property type="component" value="Unassembled WGS sequence"/>
</dbReference>
<evidence type="ECO:0008006" key="3">
    <source>
        <dbReference type="Google" id="ProtNLM"/>
    </source>
</evidence>
<comment type="caution">
    <text evidence="1">The sequence shown here is derived from an EMBL/GenBank/DDBJ whole genome shotgun (WGS) entry which is preliminary data.</text>
</comment>
<keyword evidence="2" id="KW-1185">Reference proteome</keyword>
<name>A0ABT9TN41_PAENI</name>
<reference evidence="1 2" key="1">
    <citation type="submission" date="2023-07" db="EMBL/GenBank/DDBJ databases">
        <title>Sorghum-associated microbial communities from plants grown in Nebraska, USA.</title>
        <authorList>
            <person name="Schachtman D."/>
        </authorList>
    </citation>
    <scope>NUCLEOTIDE SEQUENCE [LARGE SCALE GENOMIC DNA]</scope>
    <source>
        <strain evidence="1 2">CC523</strain>
    </source>
</reference>
<sequence>MAESPRGRLCILVLQWTARSVTDYEDLIAMEEQLLAELPQEHGTLDGHDFGSGEMNIFVYTLRPLEAFEDVVRSLGSWARWADARAAYRPLDSDDFVILWPATLGQFAVS</sequence>
<evidence type="ECO:0000313" key="1">
    <source>
        <dbReference type="EMBL" id="MDQ0103100.1"/>
    </source>
</evidence>
<dbReference type="RefSeq" id="WP_082924711.1">
    <property type="nucleotide sequence ID" value="NZ_BDDW01000011.1"/>
</dbReference>